<keyword evidence="2" id="KW-1185">Reference proteome</keyword>
<gene>
    <name evidence="1" type="ORF">BHAOGJBA_4551</name>
</gene>
<sequence length="145" mass="15669">MTDIVRSRETSAARRRVAAADRSREWRERQRETEAARVAELNTLKAEVASLRAERDRLLAALGHASGVSGIDEDLARAVVKMAGLRRSAAGPLSIAHAQVATADIIAVAAYIRCGGRSAGQVAYDAARRRVLERLQQFLPPPGEA</sequence>
<comment type="caution">
    <text evidence="1">The sequence shown here is derived from an EMBL/GenBank/DDBJ whole genome shotgun (WGS) entry which is preliminary data.</text>
</comment>
<reference evidence="1" key="1">
    <citation type="journal article" date="2016" name="Front. Microbiol.">
        <title>Genome Sequence of the Piezophilic, Mesophilic Sulfate-Reducing Bacterium Desulfovibrio indicus J2T.</title>
        <authorList>
            <person name="Cao J."/>
            <person name="Maignien L."/>
            <person name="Shao Z."/>
            <person name="Alain K."/>
            <person name="Jebbar M."/>
        </authorList>
    </citation>
    <scope>NUCLEOTIDE SEQUENCE</scope>
    <source>
        <strain evidence="1">DSM 16372</strain>
    </source>
</reference>
<dbReference type="EMBL" id="BPQO01000023">
    <property type="protein sequence ID" value="GJD91007.1"/>
    <property type="molecule type" value="Genomic_DNA"/>
</dbReference>
<dbReference type="AlphaFoldDB" id="A0AAV4ZS27"/>
<reference evidence="1" key="2">
    <citation type="submission" date="2021-08" db="EMBL/GenBank/DDBJ databases">
        <authorList>
            <person name="Tani A."/>
            <person name="Ola A."/>
            <person name="Ogura Y."/>
            <person name="Katsura K."/>
            <person name="Hayashi T."/>
        </authorList>
    </citation>
    <scope>NUCLEOTIDE SEQUENCE</scope>
    <source>
        <strain evidence="1">DSM 16372</strain>
    </source>
</reference>
<name>A0AAV4ZS27_9HYPH</name>
<accession>A0AAV4ZS27</accession>
<dbReference type="RefSeq" id="WP_238231205.1">
    <property type="nucleotide sequence ID" value="NZ_BPQO01000023.1"/>
</dbReference>
<evidence type="ECO:0000313" key="1">
    <source>
        <dbReference type="EMBL" id="GJD91007.1"/>
    </source>
</evidence>
<protein>
    <submittedName>
        <fullName evidence="1">Uncharacterized protein</fullName>
    </submittedName>
</protein>
<organism evidence="1 2">
    <name type="scientific">Methylobacterium hispanicum</name>
    <dbReference type="NCBI Taxonomy" id="270350"/>
    <lineage>
        <taxon>Bacteria</taxon>
        <taxon>Pseudomonadati</taxon>
        <taxon>Pseudomonadota</taxon>
        <taxon>Alphaproteobacteria</taxon>
        <taxon>Hyphomicrobiales</taxon>
        <taxon>Methylobacteriaceae</taxon>
        <taxon>Methylobacterium</taxon>
    </lineage>
</organism>
<dbReference type="Proteomes" id="UP001055247">
    <property type="component" value="Unassembled WGS sequence"/>
</dbReference>
<evidence type="ECO:0000313" key="2">
    <source>
        <dbReference type="Proteomes" id="UP001055247"/>
    </source>
</evidence>
<proteinExistence type="predicted"/>